<dbReference type="RefSeq" id="WP_252739973.1">
    <property type="nucleotide sequence ID" value="NZ_JAMXIB010000001.1"/>
</dbReference>
<name>A0ABT1AU99_9FLAO</name>
<reference evidence="3 4" key="1">
    <citation type="submission" date="2022-06" db="EMBL/GenBank/DDBJ databases">
        <authorList>
            <person name="Xuan X."/>
        </authorList>
    </citation>
    <scope>NUCLEOTIDE SEQUENCE [LARGE SCALE GENOMIC DNA]</scope>
    <source>
        <strain evidence="3 4">2V75</strain>
    </source>
</reference>
<evidence type="ECO:0000313" key="4">
    <source>
        <dbReference type="Proteomes" id="UP001206312"/>
    </source>
</evidence>
<feature type="chain" id="PRO_5047529264" evidence="2">
    <location>
        <begin position="20"/>
        <end position="488"/>
    </location>
</feature>
<protein>
    <submittedName>
        <fullName evidence="3">Carboxypeptidase-like regulatory domain-containing protein</fullName>
    </submittedName>
</protein>
<gene>
    <name evidence="3" type="ORF">NG653_01950</name>
</gene>
<evidence type="ECO:0000256" key="2">
    <source>
        <dbReference type="SAM" id="SignalP"/>
    </source>
</evidence>
<accession>A0ABT1AU99</accession>
<comment type="caution">
    <text evidence="3">The sequence shown here is derived from an EMBL/GenBank/DDBJ whole genome shotgun (WGS) entry which is preliminary data.</text>
</comment>
<evidence type="ECO:0000256" key="1">
    <source>
        <dbReference type="SAM" id="Coils"/>
    </source>
</evidence>
<dbReference type="Proteomes" id="UP001206312">
    <property type="component" value="Unassembled WGS sequence"/>
</dbReference>
<organism evidence="3 4">
    <name type="scientific">Robiginitalea marina</name>
    <dbReference type="NCBI Taxonomy" id="2954105"/>
    <lineage>
        <taxon>Bacteria</taxon>
        <taxon>Pseudomonadati</taxon>
        <taxon>Bacteroidota</taxon>
        <taxon>Flavobacteriia</taxon>
        <taxon>Flavobacteriales</taxon>
        <taxon>Flavobacteriaceae</taxon>
        <taxon>Robiginitalea</taxon>
    </lineage>
</organism>
<keyword evidence="2" id="KW-0732">Signal</keyword>
<proteinExistence type="predicted"/>
<dbReference type="EMBL" id="JAMXIB010000001">
    <property type="protein sequence ID" value="MCO5723601.1"/>
    <property type="molecule type" value="Genomic_DNA"/>
</dbReference>
<keyword evidence="4" id="KW-1185">Reference proteome</keyword>
<dbReference type="InterPro" id="IPR008969">
    <property type="entry name" value="CarboxyPept-like_regulatory"/>
</dbReference>
<feature type="coiled-coil region" evidence="1">
    <location>
        <begin position="157"/>
        <end position="184"/>
    </location>
</feature>
<keyword evidence="1" id="KW-0175">Coiled coil</keyword>
<feature type="signal peptide" evidence="2">
    <location>
        <begin position="1"/>
        <end position="19"/>
    </location>
</feature>
<sequence>MKTLVFQLLTIFCISTALSQTPTFRVLDAQTEEPIPYATIVTGAGRGTITNEEGYFTLDPQTLNGKGIQLSCMGYQSMKLSEGQLAGERTFRLVPAAIQLNEVLLSDRVPTADEIIRKVRENLPVNYAAGSTPFSIFFRESEYMDFETLEMELEKASDLDRRQLESAREELRELSTDIEESQAVKFLDFNGTYLRDGDSSRLRVGRATELVDSKRDFSLEEIQERGRRIILTHLDSSKTYKVKTGMFTIEKDLSPELDMEDSPKSDSTETSHLKGELVDLLSVAGLEEGGRLFGFLDPGLYKYDFLKATYFDGNYIFAVRFAPKKRKARYAGTLYVDATTFAILKTDYQFARGREGEKVNLKLLLGIKYVENLDRGTVIFRKSENGFYLPYYVQKEYGNYIYLHRDFTFIENSPSRKKVRFDFLLEGGVRQKQSLLLTPQDPQDTPESLADLPRKVWVQKLDSYEPTIWQNTEIIAPLEEMKNFRVAN</sequence>
<evidence type="ECO:0000313" key="3">
    <source>
        <dbReference type="EMBL" id="MCO5723601.1"/>
    </source>
</evidence>
<dbReference type="Pfam" id="PF13715">
    <property type="entry name" value="CarbopepD_reg_2"/>
    <property type="match status" value="1"/>
</dbReference>
<dbReference type="SUPFAM" id="SSF49464">
    <property type="entry name" value="Carboxypeptidase regulatory domain-like"/>
    <property type="match status" value="1"/>
</dbReference>